<dbReference type="InterPro" id="IPR027417">
    <property type="entry name" value="P-loop_NTPase"/>
</dbReference>
<feature type="transmembrane region" description="Helical" evidence="10">
    <location>
        <begin position="20"/>
        <end position="43"/>
    </location>
</feature>
<dbReference type="SUPFAM" id="SSF52540">
    <property type="entry name" value="P-loop containing nucleoside triphosphate hydrolases"/>
    <property type="match status" value="1"/>
</dbReference>
<evidence type="ECO:0000256" key="9">
    <source>
        <dbReference type="ARBA" id="ARBA00023098"/>
    </source>
</evidence>
<evidence type="ECO:0000256" key="7">
    <source>
        <dbReference type="ARBA" id="ARBA00022777"/>
    </source>
</evidence>
<keyword evidence="4" id="KW-0441">Lipid A biosynthesis</keyword>
<dbReference type="AlphaFoldDB" id="A0A3B1CWT7"/>
<evidence type="ECO:0000256" key="8">
    <source>
        <dbReference type="ARBA" id="ARBA00022840"/>
    </source>
</evidence>
<keyword evidence="8" id="KW-0067">ATP-binding</keyword>
<keyword evidence="10" id="KW-0812">Transmembrane</keyword>
<name>A0A3B1CWT7_9ZZZZ</name>
<dbReference type="GO" id="GO:0009029">
    <property type="term" value="F:lipid-A 4'-kinase activity"/>
    <property type="evidence" value="ECO:0007669"/>
    <property type="project" value="UniProtKB-EC"/>
</dbReference>
<reference evidence="11" key="1">
    <citation type="submission" date="2018-06" db="EMBL/GenBank/DDBJ databases">
        <authorList>
            <person name="Zhirakovskaya E."/>
        </authorList>
    </citation>
    <scope>NUCLEOTIDE SEQUENCE</scope>
</reference>
<gene>
    <name evidence="11" type="ORF">MNBD_UNCLBAC01-2076</name>
</gene>
<dbReference type="PANTHER" id="PTHR42724">
    <property type="entry name" value="TETRAACYLDISACCHARIDE 4'-KINASE"/>
    <property type="match status" value="1"/>
</dbReference>
<feature type="transmembrane region" description="Helical" evidence="10">
    <location>
        <begin position="63"/>
        <end position="81"/>
    </location>
</feature>
<accession>A0A3B1CWT7</accession>
<protein>
    <recommendedName>
        <fullName evidence="2">tetraacyldisaccharide 4'-kinase</fullName>
        <ecNumber evidence="2">2.7.1.130</ecNumber>
    </recommendedName>
</protein>
<evidence type="ECO:0000256" key="1">
    <source>
        <dbReference type="ARBA" id="ARBA00004870"/>
    </source>
</evidence>
<evidence type="ECO:0000256" key="5">
    <source>
        <dbReference type="ARBA" id="ARBA00022679"/>
    </source>
</evidence>
<dbReference type="NCBIfam" id="TIGR00682">
    <property type="entry name" value="lpxK"/>
    <property type="match status" value="1"/>
</dbReference>
<evidence type="ECO:0000256" key="2">
    <source>
        <dbReference type="ARBA" id="ARBA00012071"/>
    </source>
</evidence>
<dbReference type="GO" id="GO:0005886">
    <property type="term" value="C:plasma membrane"/>
    <property type="evidence" value="ECO:0007669"/>
    <property type="project" value="TreeGrafter"/>
</dbReference>
<keyword evidence="6" id="KW-0547">Nucleotide-binding</keyword>
<dbReference type="InterPro" id="IPR003758">
    <property type="entry name" value="LpxK"/>
</dbReference>
<keyword evidence="10" id="KW-1133">Transmembrane helix</keyword>
<dbReference type="GO" id="GO:0005524">
    <property type="term" value="F:ATP binding"/>
    <property type="evidence" value="ECO:0007669"/>
    <property type="project" value="UniProtKB-KW"/>
</dbReference>
<sequence>MKQFLYTLATDRRNDFWAKLLKCFLWFFSGIYARVVRIILWSYRVGLRKQQHLPKPVISVGNITLGGVGKTPFVIFLARLFQRRGLKPVILTRGYMESKHKSDEVKVIEENLKDISVLVGANRFANAQEFLKNNNVDVFILDDGFQHWKLYRDLDIVAIDATDPFGNAQVIPRGILREPLDGLKRANLCVATKTDLPGAKVGALRQKFRAFNTEVPFVEASHKPVSFIDVKSSVQKELEFFKEKTVMAFCSLGKPESFENTLIKLDIKVKKHFVFIDHHMYTYQDIVSMVQYARECKIDTFVTTQKDAVKLSEFLNEFKEIDIVFLKIEMNIISGKEQVIERVFSVL</sequence>
<evidence type="ECO:0000256" key="4">
    <source>
        <dbReference type="ARBA" id="ARBA00022556"/>
    </source>
</evidence>
<keyword evidence="3" id="KW-0444">Lipid biosynthesis</keyword>
<evidence type="ECO:0000256" key="10">
    <source>
        <dbReference type="SAM" id="Phobius"/>
    </source>
</evidence>
<dbReference type="EMBL" id="UOGJ01000029">
    <property type="protein sequence ID" value="VAX35106.1"/>
    <property type="molecule type" value="Genomic_DNA"/>
</dbReference>
<dbReference type="HAMAP" id="MF_00409">
    <property type="entry name" value="LpxK"/>
    <property type="match status" value="1"/>
</dbReference>
<proteinExistence type="inferred from homology"/>
<evidence type="ECO:0000256" key="3">
    <source>
        <dbReference type="ARBA" id="ARBA00022516"/>
    </source>
</evidence>
<comment type="pathway">
    <text evidence="1">Glycolipid biosynthesis; lipid IV(A) biosynthesis; lipid IV(A) from (3R)-3-hydroxytetradecanoyl-[acyl-carrier-protein] and UDP-N-acetyl-alpha-D-glucosamine: step 6/6.</text>
</comment>
<keyword evidence="7 11" id="KW-0418">Kinase</keyword>
<dbReference type="GO" id="GO:0009245">
    <property type="term" value="P:lipid A biosynthetic process"/>
    <property type="evidence" value="ECO:0007669"/>
    <property type="project" value="UniProtKB-KW"/>
</dbReference>
<keyword evidence="10" id="KW-0472">Membrane</keyword>
<dbReference type="EC" id="2.7.1.130" evidence="2"/>
<evidence type="ECO:0000256" key="6">
    <source>
        <dbReference type="ARBA" id="ARBA00022741"/>
    </source>
</evidence>
<evidence type="ECO:0000313" key="11">
    <source>
        <dbReference type="EMBL" id="VAX35106.1"/>
    </source>
</evidence>
<organism evidence="11">
    <name type="scientific">hydrothermal vent metagenome</name>
    <dbReference type="NCBI Taxonomy" id="652676"/>
    <lineage>
        <taxon>unclassified sequences</taxon>
        <taxon>metagenomes</taxon>
        <taxon>ecological metagenomes</taxon>
    </lineage>
</organism>
<dbReference type="GO" id="GO:0009244">
    <property type="term" value="P:lipopolysaccharide core region biosynthetic process"/>
    <property type="evidence" value="ECO:0007669"/>
    <property type="project" value="TreeGrafter"/>
</dbReference>
<keyword evidence="9" id="KW-0443">Lipid metabolism</keyword>
<dbReference type="Pfam" id="PF02606">
    <property type="entry name" value="LpxK"/>
    <property type="match status" value="1"/>
</dbReference>
<dbReference type="UniPathway" id="UPA00359">
    <property type="reaction ID" value="UER00482"/>
</dbReference>
<dbReference type="PANTHER" id="PTHR42724:SF1">
    <property type="entry name" value="TETRAACYLDISACCHARIDE 4'-KINASE, MITOCHONDRIAL-RELATED"/>
    <property type="match status" value="1"/>
</dbReference>
<keyword evidence="5 11" id="KW-0808">Transferase</keyword>